<dbReference type="InterPro" id="IPR026891">
    <property type="entry name" value="Fn3-like"/>
</dbReference>
<comment type="similarity">
    <text evidence="1">Belongs to the glycosyl hydrolase 3 family.</text>
</comment>
<dbReference type="EMBL" id="BMMX01000044">
    <property type="protein sequence ID" value="GGL14271.1"/>
    <property type="molecule type" value="Genomic_DNA"/>
</dbReference>
<proteinExistence type="inferred from homology"/>
<dbReference type="Gene3D" id="2.60.120.380">
    <property type="match status" value="1"/>
</dbReference>
<reference evidence="5" key="2">
    <citation type="submission" date="2020-09" db="EMBL/GenBank/DDBJ databases">
        <authorList>
            <person name="Sun Q."/>
            <person name="Zhou Y."/>
        </authorList>
    </citation>
    <scope>NUCLEOTIDE SEQUENCE</scope>
    <source>
        <strain evidence="5">CGMCC 4.7299</strain>
    </source>
</reference>
<dbReference type="PANTHER" id="PTHR42721:SF3">
    <property type="entry name" value="BETA-D-XYLOSIDASE 5-RELATED"/>
    <property type="match status" value="1"/>
</dbReference>
<dbReference type="PROSITE" id="PS51175">
    <property type="entry name" value="CBM6"/>
    <property type="match status" value="1"/>
</dbReference>
<accession>A0A8J3C621</accession>
<keyword evidence="6" id="KW-1185">Reference proteome</keyword>
<dbReference type="Gene3D" id="2.60.120.260">
    <property type="entry name" value="Galactose-binding domain-like"/>
    <property type="match status" value="1"/>
</dbReference>
<dbReference type="InterPro" id="IPR044993">
    <property type="entry name" value="BXL"/>
</dbReference>
<dbReference type="GO" id="GO:0031222">
    <property type="term" value="P:arabinan catabolic process"/>
    <property type="evidence" value="ECO:0007669"/>
    <property type="project" value="TreeGrafter"/>
</dbReference>
<dbReference type="InterPro" id="IPR036881">
    <property type="entry name" value="Glyco_hydro_3_C_sf"/>
</dbReference>
<dbReference type="RefSeq" id="WP_189082350.1">
    <property type="nucleotide sequence ID" value="NZ_BMMX01000044.1"/>
</dbReference>
<keyword evidence="2" id="KW-0732">Signal</keyword>
<evidence type="ECO:0000256" key="2">
    <source>
        <dbReference type="ARBA" id="ARBA00022729"/>
    </source>
</evidence>
<comment type="caution">
    <text evidence="5">The sequence shown here is derived from an EMBL/GenBank/DDBJ whole genome shotgun (WGS) entry which is preliminary data.</text>
</comment>
<dbReference type="AlphaFoldDB" id="A0A8J3C621"/>
<reference evidence="5" key="1">
    <citation type="journal article" date="2014" name="Int. J. Syst. Evol. Microbiol.">
        <title>Complete genome sequence of Corynebacterium casei LMG S-19264T (=DSM 44701T), isolated from a smear-ripened cheese.</title>
        <authorList>
            <consortium name="US DOE Joint Genome Institute (JGI-PGF)"/>
            <person name="Walter F."/>
            <person name="Albersmeier A."/>
            <person name="Kalinowski J."/>
            <person name="Ruckert C."/>
        </authorList>
    </citation>
    <scope>NUCLEOTIDE SEQUENCE</scope>
    <source>
        <strain evidence="5">CGMCC 4.7299</strain>
    </source>
</reference>
<dbReference type="Pfam" id="PF00933">
    <property type="entry name" value="Glyco_hydro_3"/>
    <property type="match status" value="1"/>
</dbReference>
<dbReference type="InterPro" id="IPR005084">
    <property type="entry name" value="CBM6"/>
</dbReference>
<dbReference type="GO" id="GO:0045493">
    <property type="term" value="P:xylan catabolic process"/>
    <property type="evidence" value="ECO:0007669"/>
    <property type="project" value="InterPro"/>
</dbReference>
<dbReference type="CDD" id="cd04084">
    <property type="entry name" value="CBM6_xylanase-like"/>
    <property type="match status" value="1"/>
</dbReference>
<dbReference type="SMART" id="SM00606">
    <property type="entry name" value="CBD_IV"/>
    <property type="match status" value="1"/>
</dbReference>
<dbReference type="InterPro" id="IPR036962">
    <property type="entry name" value="Glyco_hydro_3_N_sf"/>
</dbReference>
<sequence>MNETASATFRDPGLPLSERVADLLARLTLAEKVALLHQHQAPVPRLGVGGFRTGTEALHGVAGLGPATVFPQAVGLGSTWDPDLVRRIGTAVGTEVRALHHKDPDRTGLNVWAPVVNPLRDPRWGRNEEGYAEDPRLTGELATAYASGLRGDHPRYLRTAPTLKHFLGYNNETDRSRTSSNLPPRVLHEYEAPAFRAPLAAGAAVAVMASYNLVNGRPAHLSPLISGLLRGWAGDDVMVVGDAHAVTNIAADQGYLPDHPAGFGAALRAGIDCFTEDDADPGPTVAHLTEALRRGLITESEVDAAARHILAVRFRLGEFDPVGANPYAETTAEQVNCAAHQDLARRAARACTVLLRNVGDLLPLTAPRSLAVIGPLADTVFTDWYSGTLPYAVSVRAGLADRLGAPAVRYAEGVDRILLRTPAGVVCGGGGPDGGALHVTDPPDGTSAHFDVLDFGAGTRTLRAVANGRYVRAADDGTLINDRPGPGEWVVRETFAMLGGGDDDGDGDGVCVRHIATGRYVTVGYDGVLRADAPTPAQATAFDVEMVDDGTAAAVALARDADAAVVVLGNHPMVNGRETEDRADLALPGGQEALLRAVHAANPATVLVLTSSYPYAIGWAADHVPAVLWTAHGGQESGAALADVLLGRTPDGTPAEPGGRLPQTWYRDAADLPDLLDYDIVGSEATYLYFRGEPLFPFGHGLGYARFEHRDLRLSAPETDATGRVEISVDVRNVGGRAGTEVVQFYTRQRRSRARQPLRVLRGFRRVRLEPGEQATVTWPLHAADLAFFDVTRNRPVVETARHTVMAGRSCTDITATAVLLVRGEQIPDWDAYAAPLPAASRDDEYGTTLVDAGPVEGDAVAATRAGAWLGFDRVDFGAGTVRVRCRASAPAGGARLEIRLDEPLGGPLVATLDVPATGHPHRWAEVIAAATGASGVHDLYLRFDASDARVAEIAFRPGSAG</sequence>
<keyword evidence="3" id="KW-0378">Hydrolase</keyword>
<evidence type="ECO:0000256" key="1">
    <source>
        <dbReference type="ARBA" id="ARBA00005336"/>
    </source>
</evidence>
<dbReference type="SUPFAM" id="SSF49785">
    <property type="entry name" value="Galactose-binding domain-like"/>
    <property type="match status" value="1"/>
</dbReference>
<dbReference type="InterPro" id="IPR001764">
    <property type="entry name" value="Glyco_hydro_3_N"/>
</dbReference>
<dbReference type="GO" id="GO:0046556">
    <property type="term" value="F:alpha-L-arabinofuranosidase activity"/>
    <property type="evidence" value="ECO:0007669"/>
    <property type="project" value="TreeGrafter"/>
</dbReference>
<evidence type="ECO:0000256" key="3">
    <source>
        <dbReference type="ARBA" id="ARBA00022801"/>
    </source>
</evidence>
<feature type="domain" description="CBM6" evidence="4">
    <location>
        <begin position="835"/>
        <end position="957"/>
    </location>
</feature>
<dbReference type="SMART" id="SM01217">
    <property type="entry name" value="Fn3_like"/>
    <property type="match status" value="1"/>
</dbReference>
<evidence type="ECO:0000313" key="6">
    <source>
        <dbReference type="Proteomes" id="UP000656042"/>
    </source>
</evidence>
<name>A0A8J3C621_9ACTN</name>
<dbReference type="PRINTS" id="PR00133">
    <property type="entry name" value="GLHYDRLASE3"/>
</dbReference>
<dbReference type="InterPro" id="IPR006584">
    <property type="entry name" value="Cellulose-bd_IV"/>
</dbReference>
<protein>
    <submittedName>
        <fullName evidence="5">Beta-glucosidase</fullName>
    </submittedName>
</protein>
<organism evidence="5 6">
    <name type="scientific">Mangrovihabitans endophyticus</name>
    <dbReference type="NCBI Taxonomy" id="1751298"/>
    <lineage>
        <taxon>Bacteria</taxon>
        <taxon>Bacillati</taxon>
        <taxon>Actinomycetota</taxon>
        <taxon>Actinomycetes</taxon>
        <taxon>Micromonosporales</taxon>
        <taxon>Micromonosporaceae</taxon>
        <taxon>Mangrovihabitans</taxon>
    </lineage>
</organism>
<evidence type="ECO:0000313" key="5">
    <source>
        <dbReference type="EMBL" id="GGL14271.1"/>
    </source>
</evidence>
<evidence type="ECO:0000259" key="4">
    <source>
        <dbReference type="PROSITE" id="PS51175"/>
    </source>
</evidence>
<dbReference type="InterPro" id="IPR008979">
    <property type="entry name" value="Galactose-bd-like_sf"/>
</dbReference>
<dbReference type="Gene3D" id="3.40.50.1700">
    <property type="entry name" value="Glycoside hydrolase family 3 C-terminal domain"/>
    <property type="match status" value="1"/>
</dbReference>
<gene>
    <name evidence="5" type="ORF">GCM10012284_56290</name>
</gene>
<dbReference type="InterPro" id="IPR013783">
    <property type="entry name" value="Ig-like_fold"/>
</dbReference>
<dbReference type="SUPFAM" id="SSF51445">
    <property type="entry name" value="(Trans)glycosidases"/>
    <property type="match status" value="1"/>
</dbReference>
<dbReference type="Proteomes" id="UP000656042">
    <property type="component" value="Unassembled WGS sequence"/>
</dbReference>
<dbReference type="SUPFAM" id="SSF52279">
    <property type="entry name" value="Beta-D-glucan exohydrolase, C-terminal domain"/>
    <property type="match status" value="1"/>
</dbReference>
<dbReference type="GO" id="GO:0030246">
    <property type="term" value="F:carbohydrate binding"/>
    <property type="evidence" value="ECO:0007669"/>
    <property type="project" value="InterPro"/>
</dbReference>
<dbReference type="Gene3D" id="2.60.40.10">
    <property type="entry name" value="Immunoglobulins"/>
    <property type="match status" value="1"/>
</dbReference>
<dbReference type="InterPro" id="IPR017853">
    <property type="entry name" value="GH"/>
</dbReference>
<dbReference type="GO" id="GO:0009044">
    <property type="term" value="F:xylan 1,4-beta-xylosidase activity"/>
    <property type="evidence" value="ECO:0007669"/>
    <property type="project" value="InterPro"/>
</dbReference>
<dbReference type="Gene3D" id="3.20.20.300">
    <property type="entry name" value="Glycoside hydrolase, family 3, N-terminal domain"/>
    <property type="match status" value="1"/>
</dbReference>
<dbReference type="InterPro" id="IPR002772">
    <property type="entry name" value="Glyco_hydro_3_C"/>
</dbReference>
<dbReference type="Pfam" id="PF01915">
    <property type="entry name" value="Glyco_hydro_3_C"/>
    <property type="match status" value="1"/>
</dbReference>
<dbReference type="PANTHER" id="PTHR42721">
    <property type="entry name" value="SUGAR HYDROLASE-RELATED"/>
    <property type="match status" value="1"/>
</dbReference>
<dbReference type="Pfam" id="PF03422">
    <property type="entry name" value="CBM_6"/>
    <property type="match status" value="1"/>
</dbReference>
<dbReference type="Pfam" id="PF14310">
    <property type="entry name" value="Fn3-like"/>
    <property type="match status" value="1"/>
</dbReference>